<evidence type="ECO:0008006" key="2">
    <source>
        <dbReference type="Google" id="ProtNLM"/>
    </source>
</evidence>
<protein>
    <recommendedName>
        <fullName evidence="2">Phage P22-like portal protein</fullName>
    </recommendedName>
</protein>
<gene>
    <name evidence="1" type="ORF">UFOVP826_63</name>
</gene>
<dbReference type="InterPro" id="IPR032427">
    <property type="entry name" value="P22_portal"/>
</dbReference>
<proteinExistence type="predicted"/>
<dbReference type="EMBL" id="LR796765">
    <property type="protein sequence ID" value="CAB4164647.1"/>
    <property type="molecule type" value="Genomic_DNA"/>
</dbReference>
<organism evidence="1">
    <name type="scientific">uncultured Caudovirales phage</name>
    <dbReference type="NCBI Taxonomy" id="2100421"/>
    <lineage>
        <taxon>Viruses</taxon>
        <taxon>Duplodnaviria</taxon>
        <taxon>Heunggongvirae</taxon>
        <taxon>Uroviricota</taxon>
        <taxon>Caudoviricetes</taxon>
        <taxon>Peduoviridae</taxon>
        <taxon>Maltschvirus</taxon>
        <taxon>Maltschvirus maltsch</taxon>
    </lineage>
</organism>
<sequence length="770" mass="86714">MISKEDLLAQFKKHKNLANSRLGEQRDSFRRCDAAYNADFANYSGTLDLTDRTGRTRSVMVQINKIKPYIMSIKGFFAQNRRKAEYIARVLDNDEQEAKSEYFNALADYSRDNGNADQIETQMDGDMLIRGLGAVDTDITYGDGLSARNPNGEIEWMRLDTCNVGWNPSARQSNLLDSNFVYYHLDYDIADAPTLFDEDADEFESVQDDNQQSLGPAIPGTAGGSYGPLREKLEASDADEHKVRVYFYQWYSVEKFYRAPNPLKLISDPFLGQIMMVKMAAIAEEQETNDLFSFDPSAEVITCDEDTRRKLIEAFDGVTIEFVSYKRRCYYKAILSGEKVFKIIKSPCQTGFSVKFKTGDWDESRKMWVGVVTQMVEPMLYYNKALTQLLFAIASGAKGGVMYEESAVDDVAAFEQSYARTDTATKVNDGGLAKIRPKREAYSPNGVEELIQISDASINDVAGIDRSFLGSSENKLETAALQRQRIKQVTTTLACYVDSIWLYQKENARLLIDLIRIYAENNDGSMFRVMDEETGKTTNQIITTSKLASDYDINITEGPQSSTEREERAVMLNNMANTMITAGDVATAKIIYATSIKYLPLDMADKQAIRKTLVPENGEFDPAYVKQLEEQLKALQSEQAQVNQLAIQSQAALNFAKVEEVQATVRNKNADSMKKVSETDENRAETDALIAFKAEELKLRRDELMSRQIAEETKLQLEMLKAQSTEISSRTKAQEDALAQAIEKMVGTLEQIKKPKRVVRDEQGNIVGVE</sequence>
<evidence type="ECO:0000313" key="1">
    <source>
        <dbReference type="EMBL" id="CAB4164647.1"/>
    </source>
</evidence>
<accession>A0A6J5P035</accession>
<dbReference type="Pfam" id="PF16510">
    <property type="entry name" value="P22_portal"/>
    <property type="match status" value="1"/>
</dbReference>
<name>A0A6J5P035_9CAUD</name>
<reference evidence="1" key="1">
    <citation type="submission" date="2020-04" db="EMBL/GenBank/DDBJ databases">
        <authorList>
            <person name="Chiriac C."/>
            <person name="Salcher M."/>
            <person name="Ghai R."/>
            <person name="Kavagutti S V."/>
        </authorList>
    </citation>
    <scope>NUCLEOTIDE SEQUENCE</scope>
</reference>